<evidence type="ECO:0000313" key="4">
    <source>
        <dbReference type="Proteomes" id="UP000628463"/>
    </source>
</evidence>
<evidence type="ECO:0000259" key="2">
    <source>
        <dbReference type="Pfam" id="PF13524"/>
    </source>
</evidence>
<proteinExistence type="predicted"/>
<feature type="domain" description="Spore protein YkvP/CgeB glycosyl transferase-like" evidence="2">
    <location>
        <begin position="274"/>
        <end position="388"/>
    </location>
</feature>
<evidence type="ECO:0000313" key="3">
    <source>
        <dbReference type="EMBL" id="MBC5681625.1"/>
    </source>
</evidence>
<reference evidence="3 4" key="1">
    <citation type="submission" date="2020-08" db="EMBL/GenBank/DDBJ databases">
        <title>Genome public.</title>
        <authorList>
            <person name="Liu C."/>
            <person name="Sun Q."/>
        </authorList>
    </citation>
    <scope>NUCLEOTIDE SEQUENCE [LARGE SCALE GENOMIC DNA]</scope>
    <source>
        <strain evidence="3 4">NSJ-43</strain>
    </source>
</reference>
<organism evidence="3 4">
    <name type="scientific">Lachnospira hominis</name>
    <name type="common">ex Liu et al. 2021</name>
    <dbReference type="NCBI Taxonomy" id="2763051"/>
    <lineage>
        <taxon>Bacteria</taxon>
        <taxon>Bacillati</taxon>
        <taxon>Bacillota</taxon>
        <taxon>Clostridia</taxon>
        <taxon>Lachnospirales</taxon>
        <taxon>Lachnospiraceae</taxon>
        <taxon>Lachnospira</taxon>
    </lineage>
</organism>
<dbReference type="Pfam" id="PF13524">
    <property type="entry name" value="Glyco_trans_1_2"/>
    <property type="match status" value="1"/>
</dbReference>
<gene>
    <name evidence="3" type="ORF">H8S01_11745</name>
</gene>
<dbReference type="InterPro" id="IPR024542">
    <property type="entry name" value="YkvP_N"/>
</dbReference>
<protein>
    <submittedName>
        <fullName evidence="3">Glycosyltransferase</fullName>
    </submittedName>
</protein>
<dbReference type="EMBL" id="JACOPD010000009">
    <property type="protein sequence ID" value="MBC5681625.1"/>
    <property type="molecule type" value="Genomic_DNA"/>
</dbReference>
<dbReference type="Pfam" id="PF12996">
    <property type="entry name" value="DUF3880"/>
    <property type="match status" value="1"/>
</dbReference>
<dbReference type="RefSeq" id="WP_186837290.1">
    <property type="nucleotide sequence ID" value="NZ_JACOPD010000009.1"/>
</dbReference>
<comment type="caution">
    <text evidence="3">The sequence shown here is derived from an EMBL/GenBank/DDBJ whole genome shotgun (WGS) entry which is preliminary data.</text>
</comment>
<evidence type="ECO:0000259" key="1">
    <source>
        <dbReference type="Pfam" id="PF12996"/>
    </source>
</evidence>
<sequence>MNVLIFEWKNFGIEDICDAFKDMAIKYKCISTELMRERKNEEFDNIFENEMSIKYDCVFTFNYSPVISNCCRRFNIPYIAFIYDSPLVSLYSYTVINPCNYIFIFDKALYLELKNAGINTVYYAPLAVNTDRITRQLNEADTNPAISNLCNKYKCDVAFVGSMYNEKHNLFDRLKNLPPYVSGYLDGIIQAQLKVYGYYFIEELLKPDIIDALQKSVPAEPNKDGVETTSYLYAYYFIARKLAELERKDLLGAVSKQFNTHLYTPNATPELPEIINCGPIDYYNHMPYVFNNSRINLNISLRSIRSGIPLRAMDIMGCNGFLLSNYQADFYDFFVPGEDMAVFESKEDLINKCDYYLEHDNERRQIAANGFGKVNEFHTYKVRLKEIFDVVF</sequence>
<keyword evidence="4" id="KW-1185">Reference proteome</keyword>
<name>A0ABR7G3Z1_9FIRM</name>
<dbReference type="Proteomes" id="UP000628463">
    <property type="component" value="Unassembled WGS sequence"/>
</dbReference>
<feature type="domain" description="Spore protein YkvP N-terminal" evidence="1">
    <location>
        <begin position="81"/>
        <end position="164"/>
    </location>
</feature>
<accession>A0ABR7G3Z1</accession>
<dbReference type="InterPro" id="IPR055259">
    <property type="entry name" value="YkvP/CgeB_Glyco_trans-like"/>
</dbReference>